<organism evidence="1">
    <name type="scientific">Rhizophora mucronata</name>
    <name type="common">Asiatic mangrove</name>
    <dbReference type="NCBI Taxonomy" id="61149"/>
    <lineage>
        <taxon>Eukaryota</taxon>
        <taxon>Viridiplantae</taxon>
        <taxon>Streptophyta</taxon>
        <taxon>Embryophyta</taxon>
        <taxon>Tracheophyta</taxon>
        <taxon>Spermatophyta</taxon>
        <taxon>Magnoliopsida</taxon>
        <taxon>eudicotyledons</taxon>
        <taxon>Gunneridae</taxon>
        <taxon>Pentapetalae</taxon>
        <taxon>rosids</taxon>
        <taxon>fabids</taxon>
        <taxon>Malpighiales</taxon>
        <taxon>Rhizophoraceae</taxon>
        <taxon>Rhizophora</taxon>
    </lineage>
</organism>
<dbReference type="EMBL" id="GGEC01008152">
    <property type="protein sequence ID" value="MBW88635.1"/>
    <property type="molecule type" value="Transcribed_RNA"/>
</dbReference>
<evidence type="ECO:0000313" key="1">
    <source>
        <dbReference type="EMBL" id="MBW88635.1"/>
    </source>
</evidence>
<accession>A0A2P2J595</accession>
<proteinExistence type="predicted"/>
<protein>
    <submittedName>
        <fullName evidence="1">Uncharacterized protein</fullName>
    </submittedName>
</protein>
<name>A0A2P2J595_RHIMU</name>
<dbReference type="AlphaFoldDB" id="A0A2P2J595"/>
<reference evidence="1" key="1">
    <citation type="submission" date="2018-02" db="EMBL/GenBank/DDBJ databases">
        <title>Rhizophora mucronata_Transcriptome.</title>
        <authorList>
            <person name="Meera S.P."/>
            <person name="Sreeshan A."/>
            <person name="Augustine A."/>
        </authorList>
    </citation>
    <scope>NUCLEOTIDE SEQUENCE</scope>
    <source>
        <tissue evidence="1">Leaf</tissue>
    </source>
</reference>
<sequence length="64" mass="7401">MKWTLPVKNDREPFTSTIGTEATSLNDYNNATHHKYHKSYTNRYAYKISASHTFANAQSNKLHV</sequence>